<dbReference type="PANTHER" id="PTHR22946:SF12">
    <property type="entry name" value="CONIDIAL PIGMENT BIOSYNTHESIS PROTEIN AYG1 (AFU_ORTHOLOGUE AFUA_2G17550)"/>
    <property type="match status" value="1"/>
</dbReference>
<evidence type="ECO:0000313" key="3">
    <source>
        <dbReference type="Proteomes" id="UP000774617"/>
    </source>
</evidence>
<name>A0ABQ8GU36_9PEZI</name>
<dbReference type="PANTHER" id="PTHR22946">
    <property type="entry name" value="DIENELACTONE HYDROLASE DOMAIN-CONTAINING PROTEIN-RELATED"/>
    <property type="match status" value="1"/>
</dbReference>
<sequence>MAAPNGKYFIQEKLKTPAAHHESFAKLWETKWKKPAEMGVYPFMFGTAKDFEPIVEEMTRLPSPTHHPLPKVVHDGVDSQHSPQLDMREPYDWDAYASVFRPQAEALTRIAEEAEAGGEREKASEYYLRASAVWRISRFPAPRSEKQLYAWEEGKKVCLKGLQLREHPVQEVLIPHKHGIEGEGSHVPVYHLLPEGASKENPAPVVVIITGLDGYRTELAVWMEGWRQQGVGTVVVEIPGTADSPALREDPLSPDRQWSSLLDWVDEQEAIDHQRVAVWAFSTGGFYAIRLAYTHPNRVAGIVSLGGGCHHMFDKEWLDEVNHLEYPFEYPNQPFACPTEAYGLAKTESKGNLQCLWLTQNSEANSLAYKFGYGDDVEKFKTEAHRYSLLNDGTLDKPECTRLLLVNGTEDEIFPIDDYYVALQHGPPKEARFIPGIKHMGEPESFFVIMNWIYKLFGIKGDAGQQLSTMPFKPKY</sequence>
<gene>
    <name evidence="2" type="ORF">B0J12DRAFT_693177</name>
</gene>
<organism evidence="2 3">
    <name type="scientific">Macrophomina phaseolina</name>
    <dbReference type="NCBI Taxonomy" id="35725"/>
    <lineage>
        <taxon>Eukaryota</taxon>
        <taxon>Fungi</taxon>
        <taxon>Dikarya</taxon>
        <taxon>Ascomycota</taxon>
        <taxon>Pezizomycotina</taxon>
        <taxon>Dothideomycetes</taxon>
        <taxon>Dothideomycetes incertae sedis</taxon>
        <taxon>Botryosphaeriales</taxon>
        <taxon>Botryosphaeriaceae</taxon>
        <taxon>Macrophomina</taxon>
    </lineage>
</organism>
<protein>
    <submittedName>
        <fullName evidence="2">Alpha/Beta hydrolase protein</fullName>
    </submittedName>
</protein>
<comment type="caution">
    <text evidence="2">The sequence shown here is derived from an EMBL/GenBank/DDBJ whole genome shotgun (WGS) entry which is preliminary data.</text>
</comment>
<keyword evidence="1 2" id="KW-0378">Hydrolase</keyword>
<dbReference type="Proteomes" id="UP000774617">
    <property type="component" value="Unassembled WGS sequence"/>
</dbReference>
<evidence type="ECO:0000256" key="1">
    <source>
        <dbReference type="ARBA" id="ARBA00022801"/>
    </source>
</evidence>
<dbReference type="InterPro" id="IPR050261">
    <property type="entry name" value="FrsA_esterase"/>
</dbReference>
<reference evidence="2 3" key="1">
    <citation type="journal article" date="2021" name="Nat. Commun.">
        <title>Genetic determinants of endophytism in the Arabidopsis root mycobiome.</title>
        <authorList>
            <person name="Mesny F."/>
            <person name="Miyauchi S."/>
            <person name="Thiergart T."/>
            <person name="Pickel B."/>
            <person name="Atanasova L."/>
            <person name="Karlsson M."/>
            <person name="Huettel B."/>
            <person name="Barry K.W."/>
            <person name="Haridas S."/>
            <person name="Chen C."/>
            <person name="Bauer D."/>
            <person name="Andreopoulos W."/>
            <person name="Pangilinan J."/>
            <person name="LaButti K."/>
            <person name="Riley R."/>
            <person name="Lipzen A."/>
            <person name="Clum A."/>
            <person name="Drula E."/>
            <person name="Henrissat B."/>
            <person name="Kohler A."/>
            <person name="Grigoriev I.V."/>
            <person name="Martin F.M."/>
            <person name="Hacquard S."/>
        </authorList>
    </citation>
    <scope>NUCLEOTIDE SEQUENCE [LARGE SCALE GENOMIC DNA]</scope>
    <source>
        <strain evidence="2 3">MPI-SDFR-AT-0080</strain>
    </source>
</reference>
<evidence type="ECO:0000313" key="2">
    <source>
        <dbReference type="EMBL" id="KAH7064755.1"/>
    </source>
</evidence>
<proteinExistence type="predicted"/>
<dbReference type="Pfam" id="PF06500">
    <property type="entry name" value="FrsA-like"/>
    <property type="match status" value="1"/>
</dbReference>
<dbReference type="InterPro" id="IPR029058">
    <property type="entry name" value="AB_hydrolase_fold"/>
</dbReference>
<dbReference type="GO" id="GO:0016787">
    <property type="term" value="F:hydrolase activity"/>
    <property type="evidence" value="ECO:0007669"/>
    <property type="project" value="UniProtKB-KW"/>
</dbReference>
<dbReference type="InterPro" id="IPR010520">
    <property type="entry name" value="FrsA-like"/>
</dbReference>
<accession>A0ABQ8GU36</accession>
<dbReference type="EMBL" id="JAGTJR010000001">
    <property type="protein sequence ID" value="KAH7064755.1"/>
    <property type="molecule type" value="Genomic_DNA"/>
</dbReference>
<dbReference type="Gene3D" id="3.40.50.1820">
    <property type="entry name" value="alpha/beta hydrolase"/>
    <property type="match status" value="1"/>
</dbReference>
<dbReference type="SUPFAM" id="SSF53474">
    <property type="entry name" value="alpha/beta-Hydrolases"/>
    <property type="match status" value="1"/>
</dbReference>
<keyword evidence="3" id="KW-1185">Reference proteome</keyword>